<keyword evidence="2" id="KW-1185">Reference proteome</keyword>
<reference evidence="2" key="1">
    <citation type="submission" date="2017-05" db="EMBL/GenBank/DDBJ databases">
        <title>Complete and WGS of Bordetella genogroups.</title>
        <authorList>
            <person name="Spilker T."/>
            <person name="Lipuma J."/>
        </authorList>
    </citation>
    <scope>NUCLEOTIDE SEQUENCE [LARGE SCALE GENOMIC DNA]</scope>
    <source>
        <strain evidence="2">AU6712</strain>
    </source>
</reference>
<proteinExistence type="predicted"/>
<dbReference type="InterPro" id="IPR011051">
    <property type="entry name" value="RmlC_Cupin_sf"/>
</dbReference>
<gene>
    <name evidence="1" type="ORF">CAL22_10445</name>
</gene>
<dbReference type="SUPFAM" id="SSF51182">
    <property type="entry name" value="RmlC-like cupins"/>
    <property type="match status" value="1"/>
</dbReference>
<comment type="caution">
    <text evidence="1">The sequence shown here is derived from an EMBL/GenBank/DDBJ whole genome shotgun (WGS) entry which is preliminary data.</text>
</comment>
<dbReference type="PANTHER" id="PTHR37943:SF1">
    <property type="entry name" value="PROTEIN VES"/>
    <property type="match status" value="1"/>
</dbReference>
<name>A0A261VL78_9BORD</name>
<dbReference type="AlphaFoldDB" id="A0A261VL78"/>
<dbReference type="EMBL" id="NEVU01000002">
    <property type="protein sequence ID" value="OZI74845.1"/>
    <property type="molecule type" value="Genomic_DNA"/>
</dbReference>
<accession>A0A261VL78</accession>
<dbReference type="Pfam" id="PF05962">
    <property type="entry name" value="HutD"/>
    <property type="match status" value="1"/>
</dbReference>
<dbReference type="RefSeq" id="WP_094812859.1">
    <property type="nucleotide sequence ID" value="NZ_NEVU01000002.1"/>
</dbReference>
<dbReference type="InterPro" id="IPR010282">
    <property type="entry name" value="Uncharacterised_HutD/Ves"/>
</dbReference>
<protein>
    <recommendedName>
        <fullName evidence="3">HutD family protein</fullName>
    </recommendedName>
</protein>
<dbReference type="InterPro" id="IPR014710">
    <property type="entry name" value="RmlC-like_jellyroll"/>
</dbReference>
<organism evidence="1 2">
    <name type="scientific">Bordetella genomosp. 12</name>
    <dbReference type="NCBI Taxonomy" id="463035"/>
    <lineage>
        <taxon>Bacteria</taxon>
        <taxon>Pseudomonadati</taxon>
        <taxon>Pseudomonadota</taxon>
        <taxon>Betaproteobacteria</taxon>
        <taxon>Burkholderiales</taxon>
        <taxon>Alcaligenaceae</taxon>
        <taxon>Bordetella</taxon>
    </lineage>
</organism>
<dbReference type="Gene3D" id="2.60.120.10">
    <property type="entry name" value="Jelly Rolls"/>
    <property type="match status" value="1"/>
</dbReference>
<evidence type="ECO:0000313" key="1">
    <source>
        <dbReference type="EMBL" id="OZI74845.1"/>
    </source>
</evidence>
<evidence type="ECO:0000313" key="2">
    <source>
        <dbReference type="Proteomes" id="UP000216429"/>
    </source>
</evidence>
<evidence type="ECO:0008006" key="3">
    <source>
        <dbReference type="Google" id="ProtNLM"/>
    </source>
</evidence>
<dbReference type="OrthoDB" id="9800082at2"/>
<sequence length="185" mass="19054">MSGVQPLSALAAEPWRNGGGVTRTLARQGEQWRISLADIGRDGAYSSFAGLTRLSVIVAGAGLVLQDGPRSVTLMPGVAAVYDGAPAWQASLRQGACVALNVMARAGQYHLSARRLDGSAEVPAHAHALVLAWDGPARLSLGLDLPAQAFALLEPGSAARTLHPLGGTAAFFVLIEPLAPIAAFV</sequence>
<dbReference type="Proteomes" id="UP000216429">
    <property type="component" value="Unassembled WGS sequence"/>
</dbReference>
<dbReference type="PANTHER" id="PTHR37943">
    <property type="entry name" value="PROTEIN VES"/>
    <property type="match status" value="1"/>
</dbReference>